<dbReference type="AlphaFoldDB" id="A0A934VPW5"/>
<dbReference type="Pfam" id="PF00150">
    <property type="entry name" value="Cellulase"/>
    <property type="match status" value="1"/>
</dbReference>
<organism evidence="5 6">
    <name type="scientific">Pelagicoccus mobilis</name>
    <dbReference type="NCBI Taxonomy" id="415221"/>
    <lineage>
        <taxon>Bacteria</taxon>
        <taxon>Pseudomonadati</taxon>
        <taxon>Verrucomicrobiota</taxon>
        <taxon>Opitutia</taxon>
        <taxon>Puniceicoccales</taxon>
        <taxon>Pelagicoccaceae</taxon>
        <taxon>Pelagicoccus</taxon>
    </lineage>
</organism>
<protein>
    <submittedName>
        <fullName evidence="5">Cellulase family glycosylhydrolase</fullName>
    </submittedName>
</protein>
<sequence length="377" mass="43094">MKNLVLKLVGVICLGTTVVFGSSSSRQWSVDKANEWYSEQAWLVGCNFLPSTAINQIEMWQASTWDCETIERELSMARDLGFNTVRVYLHDLVYKHEGEAFLDRIDEFLSICESKGIKTLLVFFDDCHGAQPKYGKQPELIPGVHNSGWKQSPGYHFNLAYEGGTHSQEGLEELERYVKNVLTRFKDDSRVLGWDLYNEPGHGKNKSLKLLRDTWNWAWDVRPSQPLTACVKGSSLQEAREMNAKNSDIYSFHTYMEPDAFKESVETAIREADGRPVWCTEYMARSTGNTFELCLPIFKEANIACWNWGLVDGKSGTKWPWSSRKLVKGEASPIPTGDPALAPEDPPLWFHDIFRSDGTPYRKAEVEFIKQTIRELR</sequence>
<evidence type="ECO:0000259" key="4">
    <source>
        <dbReference type="Pfam" id="PF00150"/>
    </source>
</evidence>
<dbReference type="GO" id="GO:0000272">
    <property type="term" value="P:polysaccharide catabolic process"/>
    <property type="evidence" value="ECO:0007669"/>
    <property type="project" value="InterPro"/>
</dbReference>
<dbReference type="EMBL" id="JAENIL010000021">
    <property type="protein sequence ID" value="MBK1877702.1"/>
    <property type="molecule type" value="Genomic_DNA"/>
</dbReference>
<name>A0A934VPW5_9BACT</name>
<dbReference type="InterPro" id="IPR017853">
    <property type="entry name" value="GH"/>
</dbReference>
<evidence type="ECO:0000256" key="2">
    <source>
        <dbReference type="ARBA" id="ARBA00023295"/>
    </source>
</evidence>
<proteinExistence type="inferred from homology"/>
<dbReference type="SUPFAM" id="SSF51445">
    <property type="entry name" value="(Trans)glycosidases"/>
    <property type="match status" value="1"/>
</dbReference>
<evidence type="ECO:0000256" key="3">
    <source>
        <dbReference type="RuleBase" id="RU361153"/>
    </source>
</evidence>
<dbReference type="RefSeq" id="WP_200355915.1">
    <property type="nucleotide sequence ID" value="NZ_JAENIL010000021.1"/>
</dbReference>
<dbReference type="Proteomes" id="UP000617628">
    <property type="component" value="Unassembled WGS sequence"/>
</dbReference>
<evidence type="ECO:0000256" key="1">
    <source>
        <dbReference type="ARBA" id="ARBA00022801"/>
    </source>
</evidence>
<accession>A0A934VPW5</accession>
<dbReference type="Gene3D" id="3.20.20.80">
    <property type="entry name" value="Glycosidases"/>
    <property type="match status" value="1"/>
</dbReference>
<comment type="similarity">
    <text evidence="3">Belongs to the glycosyl hydrolase 5 (cellulase A) family.</text>
</comment>
<gene>
    <name evidence="5" type="ORF">JIN87_12560</name>
</gene>
<dbReference type="GO" id="GO:0004553">
    <property type="term" value="F:hydrolase activity, hydrolyzing O-glycosyl compounds"/>
    <property type="evidence" value="ECO:0007669"/>
    <property type="project" value="InterPro"/>
</dbReference>
<keyword evidence="1 3" id="KW-0378">Hydrolase</keyword>
<evidence type="ECO:0000313" key="6">
    <source>
        <dbReference type="Proteomes" id="UP000617628"/>
    </source>
</evidence>
<keyword evidence="6" id="KW-1185">Reference proteome</keyword>
<keyword evidence="2 3" id="KW-0326">Glycosidase</keyword>
<dbReference type="InterPro" id="IPR001547">
    <property type="entry name" value="Glyco_hydro_5"/>
</dbReference>
<reference evidence="5" key="1">
    <citation type="submission" date="2021-01" db="EMBL/GenBank/DDBJ databases">
        <title>Modified the classification status of verrucomicrobia.</title>
        <authorList>
            <person name="Feng X."/>
        </authorList>
    </citation>
    <scope>NUCLEOTIDE SEQUENCE</scope>
    <source>
        <strain evidence="5">KCTC 13126</strain>
    </source>
</reference>
<comment type="caution">
    <text evidence="5">The sequence shown here is derived from an EMBL/GenBank/DDBJ whole genome shotgun (WGS) entry which is preliminary data.</text>
</comment>
<evidence type="ECO:0000313" key="5">
    <source>
        <dbReference type="EMBL" id="MBK1877702.1"/>
    </source>
</evidence>
<feature type="domain" description="Glycoside hydrolase family 5" evidence="4">
    <location>
        <begin position="65"/>
        <end position="309"/>
    </location>
</feature>